<evidence type="ECO:0000256" key="2">
    <source>
        <dbReference type="SAM" id="Phobius"/>
    </source>
</evidence>
<name>A0A5C5XBU0_9PLAN</name>
<protein>
    <recommendedName>
        <fullName evidence="5">Glycosyltransferase RgtA/B/C/D-like domain-containing protein</fullName>
    </recommendedName>
</protein>
<feature type="transmembrane region" description="Helical" evidence="2">
    <location>
        <begin position="413"/>
        <end position="431"/>
    </location>
</feature>
<feature type="transmembrane region" description="Helical" evidence="2">
    <location>
        <begin position="12"/>
        <end position="30"/>
    </location>
</feature>
<accession>A0A5C5XBU0</accession>
<sequence>MDAILSGYHVSQSAWLYLSAMLIIAVYYRFRRIWSLRNFDILLLLSLSPGLLMVQTAASSAIGNTWLFVVTALCLVRLLLDRIFTKRSRLEPNMSTPGITFLGICALAFLITEAVTRPAPLGSVTTVLQGEQLLDAATKSGSKKVTTAVPDSPAGTSLSSDDVTAGPTATLLAMPAVATSRQLHDGRDQSDLNFGIVEETAARIVAILAHLAIVMGLYWIGRNQFKDRTQGLAMAALYALMPCTSYVVGEVNQVLPCAFILWAFVFYTRPMLAGVFMGFACGSMFFPVFLLPIWASFFGFRRSLWFFLGVGIVAAVLAGAVALISADAYAFTQQTINRIDLRVLSFDGAPHERGFWYGVHPAYRIPVIVAFLLMVITLTIWPWKKNLEVLLSYNAAIIVASQFWYPQLGGVYLLWYVPLVILVVFRPRLLAEKDYQIPQQQPSIRGNSFESPARNLPGGSVSARLHR</sequence>
<feature type="transmembrane region" description="Helical" evidence="2">
    <location>
        <begin position="271"/>
        <end position="297"/>
    </location>
</feature>
<keyword evidence="2" id="KW-1133">Transmembrane helix</keyword>
<keyword evidence="4" id="KW-1185">Reference proteome</keyword>
<keyword evidence="2" id="KW-0472">Membrane</keyword>
<evidence type="ECO:0000256" key="1">
    <source>
        <dbReference type="SAM" id="MobiDB-lite"/>
    </source>
</evidence>
<comment type="caution">
    <text evidence="3">The sequence shown here is derived from an EMBL/GenBank/DDBJ whole genome shotgun (WGS) entry which is preliminary data.</text>
</comment>
<evidence type="ECO:0000313" key="4">
    <source>
        <dbReference type="Proteomes" id="UP000316095"/>
    </source>
</evidence>
<proteinExistence type="predicted"/>
<feature type="transmembrane region" description="Helical" evidence="2">
    <location>
        <begin position="96"/>
        <end position="115"/>
    </location>
</feature>
<feature type="transmembrane region" description="Helical" evidence="2">
    <location>
        <begin position="42"/>
        <end position="60"/>
    </location>
</feature>
<dbReference type="EMBL" id="SJPG01000001">
    <property type="protein sequence ID" value="TWT59891.1"/>
    <property type="molecule type" value="Genomic_DNA"/>
</dbReference>
<reference evidence="3 4" key="1">
    <citation type="submission" date="2019-02" db="EMBL/GenBank/DDBJ databases">
        <title>Deep-cultivation of Planctomycetes and their phenomic and genomic characterization uncovers novel biology.</title>
        <authorList>
            <person name="Wiegand S."/>
            <person name="Jogler M."/>
            <person name="Boedeker C."/>
            <person name="Pinto D."/>
            <person name="Vollmers J."/>
            <person name="Rivas-Marin E."/>
            <person name="Kohn T."/>
            <person name="Peeters S.H."/>
            <person name="Heuer A."/>
            <person name="Rast P."/>
            <person name="Oberbeckmann S."/>
            <person name="Bunk B."/>
            <person name="Jeske O."/>
            <person name="Meyerdierks A."/>
            <person name="Storesund J.E."/>
            <person name="Kallscheuer N."/>
            <person name="Luecker S."/>
            <person name="Lage O.M."/>
            <person name="Pohl T."/>
            <person name="Merkel B.J."/>
            <person name="Hornburger P."/>
            <person name="Mueller R.-W."/>
            <person name="Bruemmer F."/>
            <person name="Labrenz M."/>
            <person name="Spormann A.M."/>
            <person name="Op Den Camp H."/>
            <person name="Overmann J."/>
            <person name="Amann R."/>
            <person name="Jetten M.S.M."/>
            <person name="Mascher T."/>
            <person name="Medema M.H."/>
            <person name="Devos D.P."/>
            <person name="Kaster A.-K."/>
            <person name="Ovreas L."/>
            <person name="Rohde M."/>
            <person name="Galperin M.Y."/>
            <person name="Jogler C."/>
        </authorList>
    </citation>
    <scope>NUCLEOTIDE SEQUENCE [LARGE SCALE GENOMIC DNA]</scope>
    <source>
        <strain evidence="3 4">Pan54</strain>
    </source>
</reference>
<dbReference type="RefSeq" id="WP_146502071.1">
    <property type="nucleotide sequence ID" value="NZ_SJPG01000001.1"/>
</dbReference>
<organism evidence="3 4">
    <name type="scientific">Rubinisphaera italica</name>
    <dbReference type="NCBI Taxonomy" id="2527969"/>
    <lineage>
        <taxon>Bacteria</taxon>
        <taxon>Pseudomonadati</taxon>
        <taxon>Planctomycetota</taxon>
        <taxon>Planctomycetia</taxon>
        <taxon>Planctomycetales</taxon>
        <taxon>Planctomycetaceae</taxon>
        <taxon>Rubinisphaera</taxon>
    </lineage>
</organism>
<feature type="transmembrane region" description="Helical" evidence="2">
    <location>
        <begin position="66"/>
        <end position="84"/>
    </location>
</feature>
<feature type="transmembrane region" description="Helical" evidence="2">
    <location>
        <begin position="363"/>
        <end position="383"/>
    </location>
</feature>
<feature type="transmembrane region" description="Helical" evidence="2">
    <location>
        <begin position="200"/>
        <end position="220"/>
    </location>
</feature>
<feature type="transmembrane region" description="Helical" evidence="2">
    <location>
        <begin position="304"/>
        <end position="324"/>
    </location>
</feature>
<dbReference type="Proteomes" id="UP000316095">
    <property type="component" value="Unassembled WGS sequence"/>
</dbReference>
<evidence type="ECO:0008006" key="5">
    <source>
        <dbReference type="Google" id="ProtNLM"/>
    </source>
</evidence>
<keyword evidence="2" id="KW-0812">Transmembrane</keyword>
<evidence type="ECO:0000313" key="3">
    <source>
        <dbReference type="EMBL" id="TWT59891.1"/>
    </source>
</evidence>
<gene>
    <name evidence="3" type="ORF">Pan54_06020</name>
</gene>
<dbReference type="AlphaFoldDB" id="A0A5C5XBU0"/>
<dbReference type="OrthoDB" id="256769at2"/>
<feature type="region of interest" description="Disordered" evidence="1">
    <location>
        <begin position="442"/>
        <end position="467"/>
    </location>
</feature>